<accession>A0A6I4SZD2</accession>
<organism evidence="2 3">
    <name type="scientific">Croceibacterium salegens</name>
    <dbReference type="NCBI Taxonomy" id="1737568"/>
    <lineage>
        <taxon>Bacteria</taxon>
        <taxon>Pseudomonadati</taxon>
        <taxon>Pseudomonadota</taxon>
        <taxon>Alphaproteobacteria</taxon>
        <taxon>Sphingomonadales</taxon>
        <taxon>Erythrobacteraceae</taxon>
        <taxon>Croceibacterium</taxon>
    </lineage>
</organism>
<reference evidence="2 3" key="1">
    <citation type="submission" date="2019-12" db="EMBL/GenBank/DDBJ databases">
        <title>Genomic-based taxomic classification of the family Erythrobacteraceae.</title>
        <authorList>
            <person name="Xu L."/>
        </authorList>
    </citation>
    <scope>NUCLEOTIDE SEQUENCE [LARGE SCALE GENOMIC DNA]</scope>
    <source>
        <strain evidence="2 3">MCCC 1K01500</strain>
    </source>
</reference>
<gene>
    <name evidence="2" type="ORF">GRI89_17600</name>
</gene>
<dbReference type="Proteomes" id="UP000433652">
    <property type="component" value="Unassembled WGS sequence"/>
</dbReference>
<dbReference type="EMBL" id="WTYM01000063">
    <property type="protein sequence ID" value="MXO61361.1"/>
    <property type="molecule type" value="Genomic_DNA"/>
</dbReference>
<proteinExistence type="predicted"/>
<sequence length="173" mass="18229">MLSIAAALLFAQAASATPAPAPPPPCAGPEFGALDFWVGDWDVYPAANPQKLVAHSRIEKLYGGCAIRENWMPLSNPGGGSLSGYDPSTKRWHQTWIGSGGGVVQFEGGPVEGGLRLTGWWAASGPNGEDGLTRMTYLKLGGGAVRQHGEFSGDDGATWVTTFDFTYRPHVPG</sequence>
<evidence type="ECO:0000313" key="3">
    <source>
        <dbReference type="Proteomes" id="UP000433652"/>
    </source>
</evidence>
<dbReference type="OrthoDB" id="8902597at2"/>
<evidence type="ECO:0000256" key="1">
    <source>
        <dbReference type="SAM" id="SignalP"/>
    </source>
</evidence>
<name>A0A6I4SZD2_9SPHN</name>
<keyword evidence="3" id="KW-1185">Reference proteome</keyword>
<dbReference type="AlphaFoldDB" id="A0A6I4SZD2"/>
<evidence type="ECO:0000313" key="2">
    <source>
        <dbReference type="EMBL" id="MXO61361.1"/>
    </source>
</evidence>
<comment type="caution">
    <text evidence="2">The sequence shown here is derived from an EMBL/GenBank/DDBJ whole genome shotgun (WGS) entry which is preliminary data.</text>
</comment>
<keyword evidence="1" id="KW-0732">Signal</keyword>
<feature type="signal peptide" evidence="1">
    <location>
        <begin position="1"/>
        <end position="21"/>
    </location>
</feature>
<evidence type="ECO:0008006" key="4">
    <source>
        <dbReference type="Google" id="ProtNLM"/>
    </source>
</evidence>
<protein>
    <recommendedName>
        <fullName evidence="4">DUF1579 domain-containing protein</fullName>
    </recommendedName>
</protein>
<feature type="chain" id="PRO_5026064953" description="DUF1579 domain-containing protein" evidence="1">
    <location>
        <begin position="22"/>
        <end position="173"/>
    </location>
</feature>
<dbReference type="RefSeq" id="WP_159798375.1">
    <property type="nucleotide sequence ID" value="NZ_WTYM01000063.1"/>
</dbReference>